<evidence type="ECO:0000313" key="1">
    <source>
        <dbReference type="EMBL" id="QLN01392.1"/>
    </source>
</evidence>
<protein>
    <submittedName>
        <fullName evidence="1">SEL1-like repeat protein</fullName>
    </submittedName>
</protein>
<proteinExistence type="predicted"/>
<gene>
    <name evidence="1" type="ORF">HVY52_16900</name>
</gene>
<dbReference type="InterPro" id="IPR006597">
    <property type="entry name" value="Sel1-like"/>
</dbReference>
<dbReference type="SUPFAM" id="SSF81901">
    <property type="entry name" value="HCP-like"/>
    <property type="match status" value="2"/>
</dbReference>
<reference evidence="1 2" key="1">
    <citation type="submission" date="2020-06" db="EMBL/GenBank/DDBJ databases">
        <title>REHAB project genomes.</title>
        <authorList>
            <person name="Shaw L.P."/>
        </authorList>
    </citation>
    <scope>NUCLEOTIDE SEQUENCE [LARGE SCALE GENOMIC DNA]</scope>
    <source>
        <strain evidence="1 2">RHB28-C13</strain>
    </source>
</reference>
<accession>A0A7W3I395</accession>
<dbReference type="PANTHER" id="PTHR11102:SF160">
    <property type="entry name" value="ERAD-ASSOCIATED E3 UBIQUITIN-PROTEIN LIGASE COMPONENT HRD3"/>
    <property type="match status" value="1"/>
</dbReference>
<dbReference type="SMART" id="SM00671">
    <property type="entry name" value="SEL1"/>
    <property type="match status" value="6"/>
</dbReference>
<evidence type="ECO:0000313" key="2">
    <source>
        <dbReference type="Proteomes" id="UP000510927"/>
    </source>
</evidence>
<sequence length="512" mass="58428">MFVKFKRLVLIVPFIYSGYLYANDVSPHEYKIEKIYKEIMQGNNTSLTQLQLLAKTNDPQALVTLGFIYEHGVANEYEVTVEADLEKALSYYSQACNLGGEYGCYNASYFYQYGKRVKQSSELAEQYAKKMKVSDLSVSEHLIKDTIEKVWSLKNKAEADKTHRPEFLHFVSRSLNQATDSDLIFWQRIGFGKSEIFKLAMQWAQDCDPQITYMVARFYLEGYSILDDRHSLETKQEALQWFRWTAEHGYAPAQFALGSAWETGSAGLKVDRKEAKKWYQLAANQKNKDALLALGKIYYSGLDGKVDYTKALSLFEQAEHEGAAKGALWLSWMYYNGLGSPVDCNKARGFYEKGAGLNDQKISKNEYIDHCQSDQRSRESSVDTLPELTIDHYGSFDAGSDERPKICDQSFKINANKITNMSSLRLTLELENNEGITKEYVVPVPPFSLNTLGIDMNNNPINNMQTHIDIPVYEQNLCAFYDLTFKVKSATAMLNGKQHDLLKEGYIQPQDK</sequence>
<name>A0A7W3I395_ESCFE</name>
<dbReference type="Proteomes" id="UP000510927">
    <property type="component" value="Chromosome"/>
</dbReference>
<dbReference type="Pfam" id="PF08238">
    <property type="entry name" value="Sel1"/>
    <property type="match status" value="5"/>
</dbReference>
<dbReference type="InterPro" id="IPR011990">
    <property type="entry name" value="TPR-like_helical_dom_sf"/>
</dbReference>
<dbReference type="EMBL" id="CP055675">
    <property type="protein sequence ID" value="QLN01392.1"/>
    <property type="molecule type" value="Genomic_DNA"/>
</dbReference>
<dbReference type="RefSeq" id="WP_181202754.1">
    <property type="nucleotide sequence ID" value="NZ_CP055675.1"/>
</dbReference>
<dbReference type="AlphaFoldDB" id="A0A7W3I395"/>
<organism evidence="1 2">
    <name type="scientific">Escherichia fergusonii</name>
    <dbReference type="NCBI Taxonomy" id="564"/>
    <lineage>
        <taxon>Bacteria</taxon>
        <taxon>Pseudomonadati</taxon>
        <taxon>Pseudomonadota</taxon>
        <taxon>Gammaproteobacteria</taxon>
        <taxon>Enterobacterales</taxon>
        <taxon>Enterobacteriaceae</taxon>
        <taxon>Escherichia</taxon>
    </lineage>
</organism>
<dbReference type="InterPro" id="IPR050767">
    <property type="entry name" value="Sel1_AlgK"/>
</dbReference>
<dbReference type="PANTHER" id="PTHR11102">
    <property type="entry name" value="SEL-1-LIKE PROTEIN"/>
    <property type="match status" value="1"/>
</dbReference>
<dbReference type="Gene3D" id="1.25.40.10">
    <property type="entry name" value="Tetratricopeptide repeat domain"/>
    <property type="match status" value="2"/>
</dbReference>